<evidence type="ECO:0000256" key="1">
    <source>
        <dbReference type="SAM" id="MobiDB-lite"/>
    </source>
</evidence>
<proteinExistence type="predicted"/>
<feature type="region of interest" description="Disordered" evidence="1">
    <location>
        <begin position="26"/>
        <end position="87"/>
    </location>
</feature>
<feature type="region of interest" description="Disordered" evidence="1">
    <location>
        <begin position="168"/>
        <end position="243"/>
    </location>
</feature>
<feature type="region of interest" description="Disordered" evidence="1">
    <location>
        <begin position="299"/>
        <end position="361"/>
    </location>
</feature>
<gene>
    <name evidence="2" type="ORF">EXIGLDRAFT_830469</name>
</gene>
<feature type="compositionally biased region" description="Low complexity" evidence="1">
    <location>
        <begin position="64"/>
        <end position="78"/>
    </location>
</feature>
<protein>
    <submittedName>
        <fullName evidence="2">Uncharacterized protein</fullName>
    </submittedName>
</protein>
<dbReference type="EMBL" id="KV425898">
    <property type="protein sequence ID" value="KZW00819.1"/>
    <property type="molecule type" value="Genomic_DNA"/>
</dbReference>
<keyword evidence="3" id="KW-1185">Reference proteome</keyword>
<dbReference type="InParanoid" id="A0A165NJ78"/>
<evidence type="ECO:0000313" key="2">
    <source>
        <dbReference type="EMBL" id="KZW00819.1"/>
    </source>
</evidence>
<feature type="region of interest" description="Disordered" evidence="1">
    <location>
        <begin position="387"/>
        <end position="462"/>
    </location>
</feature>
<name>A0A165NJ78_EXIGL</name>
<organism evidence="2 3">
    <name type="scientific">Exidia glandulosa HHB12029</name>
    <dbReference type="NCBI Taxonomy" id="1314781"/>
    <lineage>
        <taxon>Eukaryota</taxon>
        <taxon>Fungi</taxon>
        <taxon>Dikarya</taxon>
        <taxon>Basidiomycota</taxon>
        <taxon>Agaricomycotina</taxon>
        <taxon>Agaricomycetes</taxon>
        <taxon>Auriculariales</taxon>
        <taxon>Exidiaceae</taxon>
        <taxon>Exidia</taxon>
    </lineage>
</organism>
<dbReference type="AlphaFoldDB" id="A0A165NJ78"/>
<accession>A0A165NJ78</accession>
<feature type="compositionally biased region" description="Polar residues" evidence="1">
    <location>
        <begin position="188"/>
        <end position="204"/>
    </location>
</feature>
<dbReference type="Proteomes" id="UP000077266">
    <property type="component" value="Unassembled WGS sequence"/>
</dbReference>
<sequence>MTAQDLALPPPTQFTVFDFNHLQRPPAAQMTTPQPLPSHKNCPSIQTFAHSGAQPIGLWPSQPPSSTTQPFPSESSPSPAYPAAQNTRPLMPAVGNAQHGGHIFPPGRRAIQQRLTDALAAGADLANAFAPVPASTQYGSNSASPSSTAPSHFPINSVALPALFDEVPSAGTHSSSAWTHATPGAWSSRPSAHTQPQPQPSGQEQYPAPPAPYHAAHLGYSQPSIPHPLAGYDGGQNSSANAMTPVSDGYGNSYQHAIQSNNNVDGMRSMQNPTASFGRFGQHVQPNNISISLAQFQQDPGEGQLAPQHGAPPPVQQGMPSARMPSPQGILAPRMETYGAHMPPGMQWPSAAPQPGESSDRARIAGFAPMTSLGVGFTRVQRLPKQVDGADTHGESEAPASSLFGPSRTLARRQRGGQGRSAPYPSALARQAVAVEGSSSPSHSPSSMNTADVVDPKAGTSARRTWLNVHRKEKKKLVNDYINKFFGNRTYPVRCEIEGCNARQAFNSRTEFFNHIGRCGGGVCNLCGKEGPFEGRHHEAGLHRRGAKGDECEVMVDCNGERNVIGFYAWLQKFRTPEQLEEAVFDPQLGSRRNHLGPHVRKVHMLAVAGDVDVLAAIGIARSYLDAHVPHPPLVRRPPPFEPRYAVGTILKGEKLVRRPS</sequence>
<reference evidence="2 3" key="1">
    <citation type="journal article" date="2016" name="Mol. Biol. Evol.">
        <title>Comparative Genomics of Early-Diverging Mushroom-Forming Fungi Provides Insights into the Origins of Lignocellulose Decay Capabilities.</title>
        <authorList>
            <person name="Nagy L.G."/>
            <person name="Riley R."/>
            <person name="Tritt A."/>
            <person name="Adam C."/>
            <person name="Daum C."/>
            <person name="Floudas D."/>
            <person name="Sun H."/>
            <person name="Yadav J.S."/>
            <person name="Pangilinan J."/>
            <person name="Larsson K.H."/>
            <person name="Matsuura K."/>
            <person name="Barry K."/>
            <person name="Labutti K."/>
            <person name="Kuo R."/>
            <person name="Ohm R.A."/>
            <person name="Bhattacharya S.S."/>
            <person name="Shirouzu T."/>
            <person name="Yoshinaga Y."/>
            <person name="Martin F.M."/>
            <person name="Grigoriev I.V."/>
            <person name="Hibbett D.S."/>
        </authorList>
    </citation>
    <scope>NUCLEOTIDE SEQUENCE [LARGE SCALE GENOMIC DNA]</scope>
    <source>
        <strain evidence="2 3">HHB12029</strain>
    </source>
</reference>
<evidence type="ECO:0000313" key="3">
    <source>
        <dbReference type="Proteomes" id="UP000077266"/>
    </source>
</evidence>
<feature type="compositionally biased region" description="Low complexity" evidence="1">
    <location>
        <begin position="438"/>
        <end position="447"/>
    </location>
</feature>